<evidence type="ECO:0000256" key="1">
    <source>
        <dbReference type="SAM" id="MobiDB-lite"/>
    </source>
</evidence>
<feature type="non-terminal residue" evidence="2">
    <location>
        <position position="336"/>
    </location>
</feature>
<sequence length="336" mass="36493">MSFHSTSRRSLASVASLKSMYGDSLASIQAVEDMLIPRTGALSRTSSCATIRGCATGAAAPPSEAGDDSVSSCASDSEDGADESLPLVATHNTKMQILAAARWVDEWDLDMLYGDFHIIGVCEDSEQYYLDALAESDSDDGMGGHHDTGDDEMMGDDEATDSELPTHHATGLAAEPSFTFSDAPTEPDPDALNYPHVMRFEDDYDVDMTADDLIRQAVITPPDSVTVSAASSPEPAPSPTRNFPRLALRPELSLRRTYMTKRLRVSNQTSPLRAHPEDDAFVTSPALADLPPMDMEEYYELASSPTMTSLTCPECGIQLPSLEKWVAHAKCYRRRD</sequence>
<proteinExistence type="predicted"/>
<dbReference type="HOGENOM" id="CLU_826812_0_0_1"/>
<dbReference type="EMBL" id="GL377303">
    <property type="protein sequence ID" value="EFJ00682.1"/>
    <property type="molecule type" value="Genomic_DNA"/>
</dbReference>
<dbReference type="GeneID" id="9595226"/>
<keyword evidence="3" id="KW-1185">Reference proteome</keyword>
<protein>
    <submittedName>
        <fullName evidence="2">Uncharacterized protein</fullName>
    </submittedName>
</protein>
<dbReference type="AlphaFoldDB" id="D8PU16"/>
<reference evidence="2 3" key="1">
    <citation type="journal article" date="2010" name="Nat. Biotechnol.">
        <title>Genome sequence of the model mushroom Schizophyllum commune.</title>
        <authorList>
            <person name="Ohm R.A."/>
            <person name="de Jong J.F."/>
            <person name="Lugones L.G."/>
            <person name="Aerts A."/>
            <person name="Kothe E."/>
            <person name="Stajich J.E."/>
            <person name="de Vries R.P."/>
            <person name="Record E."/>
            <person name="Levasseur A."/>
            <person name="Baker S.E."/>
            <person name="Bartholomew K.A."/>
            <person name="Coutinho P.M."/>
            <person name="Erdmann S."/>
            <person name="Fowler T.J."/>
            <person name="Gathman A.C."/>
            <person name="Lombard V."/>
            <person name="Henrissat B."/>
            <person name="Knabe N."/>
            <person name="Kuees U."/>
            <person name="Lilly W.W."/>
            <person name="Lindquist E."/>
            <person name="Lucas S."/>
            <person name="Magnuson J.K."/>
            <person name="Piumi F."/>
            <person name="Raudaskoski M."/>
            <person name="Salamov A."/>
            <person name="Schmutz J."/>
            <person name="Schwarze F.W.M.R."/>
            <person name="vanKuyk P.A."/>
            <person name="Horton J.S."/>
            <person name="Grigoriev I.V."/>
            <person name="Woesten H.A.B."/>
        </authorList>
    </citation>
    <scope>NUCLEOTIDE SEQUENCE [LARGE SCALE GENOMIC DNA]</scope>
    <source>
        <strain evidence="3">H4-8 / FGSC 9210</strain>
    </source>
</reference>
<dbReference type="InParanoid" id="D8PU16"/>
<feature type="region of interest" description="Disordered" evidence="1">
    <location>
        <begin position="135"/>
        <end position="164"/>
    </location>
</feature>
<dbReference type="KEGG" id="scm:SCHCO_02608713"/>
<feature type="region of interest" description="Disordered" evidence="1">
    <location>
        <begin position="57"/>
        <end position="86"/>
    </location>
</feature>
<dbReference type="OrthoDB" id="10335042at2759"/>
<feature type="region of interest" description="Disordered" evidence="1">
    <location>
        <begin position="225"/>
        <end position="244"/>
    </location>
</feature>
<dbReference type="Proteomes" id="UP000007431">
    <property type="component" value="Unassembled WGS sequence"/>
</dbReference>
<accession>D8PU16</accession>
<name>D8PU16_SCHCM</name>
<evidence type="ECO:0000313" key="3">
    <source>
        <dbReference type="Proteomes" id="UP000007431"/>
    </source>
</evidence>
<gene>
    <name evidence="2" type="ORF">SCHCODRAFT_104865</name>
</gene>
<evidence type="ECO:0000313" key="2">
    <source>
        <dbReference type="EMBL" id="EFJ00682.1"/>
    </source>
</evidence>
<dbReference type="VEuPathDB" id="FungiDB:SCHCODRAFT_02608713"/>
<feature type="compositionally biased region" description="Acidic residues" evidence="1">
    <location>
        <begin position="149"/>
        <end position="161"/>
    </location>
</feature>
<organism evidence="3">
    <name type="scientific">Schizophyllum commune (strain H4-8 / FGSC 9210)</name>
    <name type="common">Split gill fungus</name>
    <dbReference type="NCBI Taxonomy" id="578458"/>
    <lineage>
        <taxon>Eukaryota</taxon>
        <taxon>Fungi</taxon>
        <taxon>Dikarya</taxon>
        <taxon>Basidiomycota</taxon>
        <taxon>Agaricomycotina</taxon>
        <taxon>Agaricomycetes</taxon>
        <taxon>Agaricomycetidae</taxon>
        <taxon>Agaricales</taxon>
        <taxon>Schizophyllaceae</taxon>
        <taxon>Schizophyllum</taxon>
    </lineage>
</organism>
<dbReference type="RefSeq" id="XP_003035584.1">
    <property type="nucleotide sequence ID" value="XM_003035538.1"/>
</dbReference>